<dbReference type="PANTHER" id="PTHR30251:SF4">
    <property type="entry name" value="SLR1668 PROTEIN"/>
    <property type="match status" value="1"/>
</dbReference>
<sequence>MGRLHFLAASVLFPVNLIPSAVSAATLQVSPVMVEFRPSENASSITLRNPGDHPLYGQVRMFRWDQVNGNDTLTPSQDLIASPPLVEIPPHADQLVRLVRASATPVAVEQSFRILIDELPPPGEVSVGGVTIRLRYSVPIFIEPPNMAGVPQLAWHLSKSAMGWTLSVDNTGVRRAQIAAVELVNGAGNAYQLNEGLLGYALAGRTVQWNVPLPATLDLSDTVKVRAVVNSLPVKGGITLKQPG</sequence>
<dbReference type="GO" id="GO:0030288">
    <property type="term" value="C:outer membrane-bounded periplasmic space"/>
    <property type="evidence" value="ECO:0007669"/>
    <property type="project" value="InterPro"/>
</dbReference>
<dbReference type="InterPro" id="IPR008962">
    <property type="entry name" value="PapD-like_sf"/>
</dbReference>
<gene>
    <name evidence="3" type="ORF">D7S89_04330</name>
</gene>
<dbReference type="Pfam" id="PF00345">
    <property type="entry name" value="PapD_N"/>
    <property type="match status" value="1"/>
</dbReference>
<dbReference type="RefSeq" id="WP_121275848.1">
    <property type="nucleotide sequence ID" value="NZ_RBZV01000001.1"/>
</dbReference>
<evidence type="ECO:0000259" key="2">
    <source>
        <dbReference type="PROSITE" id="PS50206"/>
    </source>
</evidence>
<dbReference type="OrthoDB" id="511700at2"/>
<feature type="chain" id="PRO_5019837314" evidence="1">
    <location>
        <begin position="25"/>
        <end position="244"/>
    </location>
</feature>
<accession>A0A494XQ15</accession>
<dbReference type="PROSITE" id="PS50206">
    <property type="entry name" value="RHODANESE_3"/>
    <property type="match status" value="1"/>
</dbReference>
<protein>
    <submittedName>
        <fullName evidence="3">Molecular chaperone</fullName>
    </submittedName>
</protein>
<feature type="signal peptide" evidence="1">
    <location>
        <begin position="1"/>
        <end position="24"/>
    </location>
</feature>
<dbReference type="EMBL" id="RBZV01000001">
    <property type="protein sequence ID" value="RKP52725.1"/>
    <property type="molecule type" value="Genomic_DNA"/>
</dbReference>
<dbReference type="InterPro" id="IPR016147">
    <property type="entry name" value="Pili_assmbl_chaperone_N"/>
</dbReference>
<dbReference type="InterPro" id="IPR001763">
    <property type="entry name" value="Rhodanese-like_dom"/>
</dbReference>
<keyword evidence="1" id="KW-0732">Signal</keyword>
<name>A0A494XQ15_9BURK</name>
<comment type="caution">
    <text evidence="3">The sequence shown here is derived from an EMBL/GenBank/DDBJ whole genome shotgun (WGS) entry which is preliminary data.</text>
</comment>
<dbReference type="AlphaFoldDB" id="A0A494XQ15"/>
<dbReference type="InterPro" id="IPR013783">
    <property type="entry name" value="Ig-like_fold"/>
</dbReference>
<evidence type="ECO:0000313" key="4">
    <source>
        <dbReference type="Proteomes" id="UP000280434"/>
    </source>
</evidence>
<reference evidence="3 4" key="1">
    <citation type="submission" date="2018-10" db="EMBL/GenBank/DDBJ databases">
        <title>Paraburkholderia sp. 7MK8-2, isolated from soil.</title>
        <authorList>
            <person name="Gao Z.-H."/>
            <person name="Qiu L.-H."/>
        </authorList>
    </citation>
    <scope>NUCLEOTIDE SEQUENCE [LARGE SCALE GENOMIC DNA]</scope>
    <source>
        <strain evidence="3 4">7MK8-2</strain>
    </source>
</reference>
<dbReference type="Gene3D" id="2.60.40.10">
    <property type="entry name" value="Immunoglobulins"/>
    <property type="match status" value="1"/>
</dbReference>
<keyword evidence="4" id="KW-1185">Reference proteome</keyword>
<dbReference type="InterPro" id="IPR050643">
    <property type="entry name" value="Periplasmic_pilus_chap"/>
</dbReference>
<evidence type="ECO:0000313" key="3">
    <source>
        <dbReference type="EMBL" id="RKP52725.1"/>
    </source>
</evidence>
<proteinExistence type="predicted"/>
<dbReference type="Proteomes" id="UP000280434">
    <property type="component" value="Unassembled WGS sequence"/>
</dbReference>
<feature type="domain" description="Rhodanese" evidence="2">
    <location>
        <begin position="168"/>
        <end position="209"/>
    </location>
</feature>
<evidence type="ECO:0000256" key="1">
    <source>
        <dbReference type="SAM" id="SignalP"/>
    </source>
</evidence>
<dbReference type="PANTHER" id="PTHR30251">
    <property type="entry name" value="PILUS ASSEMBLY CHAPERONE"/>
    <property type="match status" value="1"/>
</dbReference>
<organism evidence="3 4">
    <name type="scientific">Trinickia fusca</name>
    <dbReference type="NCBI Taxonomy" id="2419777"/>
    <lineage>
        <taxon>Bacteria</taxon>
        <taxon>Pseudomonadati</taxon>
        <taxon>Pseudomonadota</taxon>
        <taxon>Betaproteobacteria</taxon>
        <taxon>Burkholderiales</taxon>
        <taxon>Burkholderiaceae</taxon>
        <taxon>Trinickia</taxon>
    </lineage>
</organism>
<dbReference type="SUPFAM" id="SSF49354">
    <property type="entry name" value="PapD-like"/>
    <property type="match status" value="1"/>
</dbReference>
<dbReference type="GO" id="GO:0071555">
    <property type="term" value="P:cell wall organization"/>
    <property type="evidence" value="ECO:0007669"/>
    <property type="project" value="InterPro"/>
</dbReference>